<dbReference type="InterPro" id="IPR013035">
    <property type="entry name" value="PEP_carboxykinase_C"/>
</dbReference>
<keyword evidence="11" id="KW-0464">Manganese</keyword>
<evidence type="ECO:0000256" key="12">
    <source>
        <dbReference type="ARBA" id="ARBA00023239"/>
    </source>
</evidence>
<protein>
    <recommendedName>
        <fullName evidence="4">phosphoenolpyruvate carboxykinase (ATP)</fullName>
        <ecNumber evidence="4">4.1.1.49</ecNumber>
    </recommendedName>
</protein>
<dbReference type="AlphaFoldDB" id="A0A1A9UKJ7"/>
<dbReference type="FunFam" id="3.40.449.10:FF:000001">
    <property type="entry name" value="Phosphoenolpyruvate carboxykinase (ATP)"/>
    <property type="match status" value="1"/>
</dbReference>
<dbReference type="NCBIfam" id="NF006820">
    <property type="entry name" value="PRK09344.1-2"/>
    <property type="match status" value="1"/>
</dbReference>
<keyword evidence="7" id="KW-0479">Metal-binding</keyword>
<evidence type="ECO:0000256" key="9">
    <source>
        <dbReference type="ARBA" id="ARBA00022793"/>
    </source>
</evidence>
<evidence type="ECO:0000256" key="5">
    <source>
        <dbReference type="ARBA" id="ARBA00022432"/>
    </source>
</evidence>
<comment type="similarity">
    <text evidence="3">Belongs to the phosphoenolpyruvate carboxykinase (ATP) family.</text>
</comment>
<dbReference type="PROSITE" id="PS00532">
    <property type="entry name" value="PEPCK_ATP"/>
    <property type="match status" value="1"/>
</dbReference>
<keyword evidence="10" id="KW-0067">ATP-binding</keyword>
<dbReference type="NCBIfam" id="NF006821">
    <property type="entry name" value="PRK09344.1-3"/>
    <property type="match status" value="1"/>
</dbReference>
<dbReference type="UniPathway" id="UPA00138"/>
<evidence type="ECO:0000256" key="8">
    <source>
        <dbReference type="ARBA" id="ARBA00022741"/>
    </source>
</evidence>
<reference evidence="14" key="1">
    <citation type="submission" date="2020-05" db="UniProtKB">
        <authorList>
            <consortium name="EnsemblMetazoa"/>
        </authorList>
    </citation>
    <scope>IDENTIFICATION</scope>
    <source>
        <strain evidence="14">TTRI</strain>
    </source>
</reference>
<evidence type="ECO:0000256" key="11">
    <source>
        <dbReference type="ARBA" id="ARBA00023211"/>
    </source>
</evidence>
<dbReference type="GO" id="GO:0006094">
    <property type="term" value="P:gluconeogenesis"/>
    <property type="evidence" value="ECO:0007669"/>
    <property type="project" value="UniProtKB-UniPathway"/>
</dbReference>
<dbReference type="HAMAP" id="MF_00453">
    <property type="entry name" value="PEPCK_ATP"/>
    <property type="match status" value="1"/>
</dbReference>
<evidence type="ECO:0000256" key="3">
    <source>
        <dbReference type="ARBA" id="ARBA00006052"/>
    </source>
</evidence>
<dbReference type="SUPFAM" id="SSF53795">
    <property type="entry name" value="PEP carboxykinase-like"/>
    <property type="match status" value="1"/>
</dbReference>
<dbReference type="Gene3D" id="2.170.8.10">
    <property type="entry name" value="Phosphoenolpyruvate Carboxykinase, domain 2"/>
    <property type="match status" value="1"/>
</dbReference>
<keyword evidence="5" id="KW-0312">Gluconeogenesis</keyword>
<evidence type="ECO:0000256" key="10">
    <source>
        <dbReference type="ARBA" id="ARBA00022840"/>
    </source>
</evidence>
<keyword evidence="12" id="KW-0456">Lyase</keyword>
<keyword evidence="8" id="KW-0547">Nucleotide-binding</keyword>
<dbReference type="GO" id="GO:0005829">
    <property type="term" value="C:cytosol"/>
    <property type="evidence" value="ECO:0007669"/>
    <property type="project" value="TreeGrafter"/>
</dbReference>
<dbReference type="Proteomes" id="UP000078200">
    <property type="component" value="Unassembled WGS sequence"/>
</dbReference>
<evidence type="ECO:0000256" key="4">
    <source>
        <dbReference type="ARBA" id="ARBA00012363"/>
    </source>
</evidence>
<proteinExistence type="inferred from homology"/>
<evidence type="ECO:0000256" key="2">
    <source>
        <dbReference type="ARBA" id="ARBA00004742"/>
    </source>
</evidence>
<comment type="pathway">
    <text evidence="2">Carbohydrate biosynthesis; gluconeogenesis.</text>
</comment>
<accession>A0A1A9UKJ7</accession>
<evidence type="ECO:0000313" key="15">
    <source>
        <dbReference type="Proteomes" id="UP000078200"/>
    </source>
</evidence>
<dbReference type="VEuPathDB" id="VectorBase:GAUT007589"/>
<comment type="catalytic activity">
    <reaction evidence="13">
        <text>oxaloacetate + ATP = phosphoenolpyruvate + ADP + CO2</text>
        <dbReference type="Rhea" id="RHEA:18617"/>
        <dbReference type="ChEBI" id="CHEBI:16452"/>
        <dbReference type="ChEBI" id="CHEBI:16526"/>
        <dbReference type="ChEBI" id="CHEBI:30616"/>
        <dbReference type="ChEBI" id="CHEBI:58702"/>
        <dbReference type="ChEBI" id="CHEBI:456216"/>
        <dbReference type="EC" id="4.1.1.49"/>
    </reaction>
</comment>
<dbReference type="GO" id="GO:0004612">
    <property type="term" value="F:phosphoenolpyruvate carboxykinase (ATP) activity"/>
    <property type="evidence" value="ECO:0007669"/>
    <property type="project" value="UniProtKB-EC"/>
</dbReference>
<dbReference type="Pfam" id="PF01293">
    <property type="entry name" value="PEPCK_ATP"/>
    <property type="match status" value="1"/>
</dbReference>
<dbReference type="STRING" id="7395.A0A1A9UKJ7"/>
<sequence>MQINHIANNLKIYGINKCIEIIYNPTFEQLLKEETNHKLTGLERCVITKLGAVAVNTGEFTGRSPKDKYFVRDSKTKNEIWWSDHPEHPSHNYPIEENTWNSLYKTVVNKLKNQRLFIMDAFCGATIPSRLKIRFITDIAWQAHFFKNMFIRPTSLEVLNFCQDFTIFSAPKAININWKKQKLNSENFIAINLTKHILLIGGTWYGGEIKKGLFSVMNYILPLKKIASMHCASNVGDKNDVALFFGLSGTGKTTLSADSKRFLIGDDEHGWDENGIFNFEGGCYAKTINLSKEKEPEIYRAIKKNALLENVMIMPDKTVNFKDYSKTENTRVSYPIYHIKNIVQPISSAGHANYIFFLTADAFGVLPFVSILSKKQGLYYFLSGFTSKVSGTERGIVHPEPTFSSCFGEAFLSLYPTVYAEVLFKYIKNMNSKIFLINTGWNGHGVRYSLKNTRIVINSILNSTLNSCETHKLPIFNLKIPKNIQGITSQELDPRLSFQSQNEWYARAKKLAKDFISNFYKFEHTGLGKLLEKFGPQC</sequence>
<dbReference type="PANTHER" id="PTHR30031">
    <property type="entry name" value="PHOSPHOENOLPYRUVATE CARBOXYKINASE ATP"/>
    <property type="match status" value="1"/>
</dbReference>
<evidence type="ECO:0000313" key="14">
    <source>
        <dbReference type="EnsemblMetazoa" id="GAUT007589-PA"/>
    </source>
</evidence>
<evidence type="ECO:0000256" key="13">
    <source>
        <dbReference type="ARBA" id="ARBA00047371"/>
    </source>
</evidence>
<dbReference type="NCBIfam" id="TIGR00224">
    <property type="entry name" value="pckA"/>
    <property type="match status" value="1"/>
</dbReference>
<dbReference type="Gene3D" id="3.40.449.10">
    <property type="entry name" value="Phosphoenolpyruvate Carboxykinase, domain 1"/>
    <property type="match status" value="1"/>
</dbReference>
<dbReference type="FunFam" id="2.170.8.10:FF:000001">
    <property type="entry name" value="Phosphoenolpyruvate carboxykinase (ATP)"/>
    <property type="match status" value="1"/>
</dbReference>
<dbReference type="GO" id="GO:0046872">
    <property type="term" value="F:metal ion binding"/>
    <property type="evidence" value="ECO:0007669"/>
    <property type="project" value="UniProtKB-KW"/>
</dbReference>
<dbReference type="GO" id="GO:0005524">
    <property type="term" value="F:ATP binding"/>
    <property type="evidence" value="ECO:0007669"/>
    <property type="project" value="UniProtKB-KW"/>
</dbReference>
<dbReference type="PANTHER" id="PTHR30031:SF0">
    <property type="entry name" value="PHOSPHOENOLPYRUVATE CARBOXYKINASE (ATP)"/>
    <property type="match status" value="1"/>
</dbReference>
<dbReference type="SUPFAM" id="SSF68923">
    <property type="entry name" value="PEP carboxykinase N-terminal domain"/>
    <property type="match status" value="1"/>
</dbReference>
<dbReference type="InterPro" id="IPR008210">
    <property type="entry name" value="PEP_carboxykinase_N"/>
</dbReference>
<dbReference type="EnsemblMetazoa" id="GAUT007589-RA">
    <property type="protein sequence ID" value="GAUT007589-PA"/>
    <property type="gene ID" value="GAUT007589"/>
</dbReference>
<dbReference type="Gene3D" id="3.90.228.20">
    <property type="match status" value="1"/>
</dbReference>
<evidence type="ECO:0000256" key="1">
    <source>
        <dbReference type="ARBA" id="ARBA00001936"/>
    </source>
</evidence>
<name>A0A1A9UKJ7_GLOAU</name>
<keyword evidence="15" id="KW-1185">Reference proteome</keyword>
<dbReference type="PIRSF" id="PIRSF006294">
    <property type="entry name" value="PEP_crbxkin"/>
    <property type="match status" value="1"/>
</dbReference>
<dbReference type="InterPro" id="IPR001272">
    <property type="entry name" value="PEP_carboxykinase_ATP"/>
</dbReference>
<keyword evidence="9" id="KW-0210">Decarboxylase</keyword>
<evidence type="ECO:0000256" key="6">
    <source>
        <dbReference type="ARBA" id="ARBA00022490"/>
    </source>
</evidence>
<organism evidence="14 15">
    <name type="scientific">Glossina austeni</name>
    <name type="common">Savannah tsetse fly</name>
    <dbReference type="NCBI Taxonomy" id="7395"/>
    <lineage>
        <taxon>Eukaryota</taxon>
        <taxon>Metazoa</taxon>
        <taxon>Ecdysozoa</taxon>
        <taxon>Arthropoda</taxon>
        <taxon>Hexapoda</taxon>
        <taxon>Insecta</taxon>
        <taxon>Pterygota</taxon>
        <taxon>Neoptera</taxon>
        <taxon>Endopterygota</taxon>
        <taxon>Diptera</taxon>
        <taxon>Brachycera</taxon>
        <taxon>Muscomorpha</taxon>
        <taxon>Hippoboscoidea</taxon>
        <taxon>Glossinidae</taxon>
        <taxon>Glossina</taxon>
    </lineage>
</organism>
<dbReference type="EC" id="4.1.1.49" evidence="4"/>
<dbReference type="NCBIfam" id="NF006819">
    <property type="entry name" value="PRK09344.1-1"/>
    <property type="match status" value="1"/>
</dbReference>
<keyword evidence="6" id="KW-0963">Cytoplasm</keyword>
<dbReference type="InterPro" id="IPR015994">
    <property type="entry name" value="PEPCK_ATP_CS"/>
</dbReference>
<comment type="cofactor">
    <cofactor evidence="1">
        <name>Mn(2+)</name>
        <dbReference type="ChEBI" id="CHEBI:29035"/>
    </cofactor>
</comment>
<evidence type="ECO:0000256" key="7">
    <source>
        <dbReference type="ARBA" id="ARBA00022723"/>
    </source>
</evidence>